<feature type="compositionally biased region" description="Acidic residues" evidence="1">
    <location>
        <begin position="251"/>
        <end position="264"/>
    </location>
</feature>
<organism evidence="3">
    <name type="scientific">Cuerna arida</name>
    <dbReference type="NCBI Taxonomy" id="1464854"/>
    <lineage>
        <taxon>Eukaryota</taxon>
        <taxon>Metazoa</taxon>
        <taxon>Ecdysozoa</taxon>
        <taxon>Arthropoda</taxon>
        <taxon>Hexapoda</taxon>
        <taxon>Insecta</taxon>
        <taxon>Pterygota</taxon>
        <taxon>Neoptera</taxon>
        <taxon>Paraneoptera</taxon>
        <taxon>Hemiptera</taxon>
        <taxon>Auchenorrhyncha</taxon>
        <taxon>Membracoidea</taxon>
        <taxon>Cicadellidae</taxon>
        <taxon>Cicadellinae</taxon>
        <taxon>Proconiini</taxon>
        <taxon>Cuerna</taxon>
    </lineage>
</organism>
<sequence>TFFSRYGLPRMVVTDNGSQLIRSQVFRSFCEENGIIYRAGAPYHPATNGQAEIVVKQVKHCILKAKADGKKVDQPIRDFLLLYRNTPHTTTGVAPAMLFLGRTLRTRLDVLNDRVTFGEREEVTKKAKENVYHSQKSQIKNHGKREINFCKGEVVLFKDFRGPRTFWKKGTIHENVGQRLYLIYSDEVIIKRHVNQIRKCKENYLDSATKSEANSKLEESDKTSKLQLKETETTSITNIPEQVRNETIDVPVEETMEVSFEDDENKLSEVEGNSEGPETSNRSQRLRRPPRRLTYSPFR</sequence>
<accession>A0A1B6FYN8</accession>
<evidence type="ECO:0000256" key="1">
    <source>
        <dbReference type="SAM" id="MobiDB-lite"/>
    </source>
</evidence>
<dbReference type="InterPro" id="IPR012337">
    <property type="entry name" value="RNaseH-like_sf"/>
</dbReference>
<name>A0A1B6FYN8_9HEMI</name>
<dbReference type="InterPro" id="IPR036397">
    <property type="entry name" value="RNaseH_sf"/>
</dbReference>
<reference evidence="3" key="1">
    <citation type="submission" date="2015-11" db="EMBL/GenBank/DDBJ databases">
        <title>De novo transcriptome assembly of four potential Pierce s Disease insect vectors from Arizona vineyards.</title>
        <authorList>
            <person name="Tassone E.E."/>
        </authorList>
    </citation>
    <scope>NUCLEOTIDE SEQUENCE</scope>
</reference>
<dbReference type="PANTHER" id="PTHR37984:SF5">
    <property type="entry name" value="PROTEIN NYNRIN-LIKE"/>
    <property type="match status" value="1"/>
</dbReference>
<feature type="domain" description="Integrase catalytic" evidence="2">
    <location>
        <begin position="1"/>
        <end position="103"/>
    </location>
</feature>
<dbReference type="SUPFAM" id="SSF53098">
    <property type="entry name" value="Ribonuclease H-like"/>
    <property type="match status" value="1"/>
</dbReference>
<dbReference type="EMBL" id="GECZ01014477">
    <property type="protein sequence ID" value="JAS55292.1"/>
    <property type="molecule type" value="Transcribed_RNA"/>
</dbReference>
<feature type="non-terminal residue" evidence="3">
    <location>
        <position position="1"/>
    </location>
</feature>
<dbReference type="GO" id="GO:0003676">
    <property type="term" value="F:nucleic acid binding"/>
    <property type="evidence" value="ECO:0007669"/>
    <property type="project" value="InterPro"/>
</dbReference>
<dbReference type="Gene3D" id="3.30.420.10">
    <property type="entry name" value="Ribonuclease H-like superfamily/Ribonuclease H"/>
    <property type="match status" value="1"/>
</dbReference>
<evidence type="ECO:0000313" key="3">
    <source>
        <dbReference type="EMBL" id="JAS55292.1"/>
    </source>
</evidence>
<dbReference type="PROSITE" id="PS50994">
    <property type="entry name" value="INTEGRASE"/>
    <property type="match status" value="1"/>
</dbReference>
<dbReference type="AlphaFoldDB" id="A0A1B6FYN8"/>
<feature type="compositionally biased region" description="Basic and acidic residues" evidence="1">
    <location>
        <begin position="213"/>
        <end position="232"/>
    </location>
</feature>
<dbReference type="InterPro" id="IPR001584">
    <property type="entry name" value="Integrase_cat-core"/>
</dbReference>
<gene>
    <name evidence="3" type="ORF">g.6958</name>
</gene>
<feature type="region of interest" description="Disordered" evidence="1">
    <location>
        <begin position="209"/>
        <end position="235"/>
    </location>
</feature>
<proteinExistence type="predicted"/>
<feature type="region of interest" description="Disordered" evidence="1">
    <location>
        <begin position="247"/>
        <end position="299"/>
    </location>
</feature>
<dbReference type="PANTHER" id="PTHR37984">
    <property type="entry name" value="PROTEIN CBG26694"/>
    <property type="match status" value="1"/>
</dbReference>
<evidence type="ECO:0000259" key="2">
    <source>
        <dbReference type="PROSITE" id="PS50994"/>
    </source>
</evidence>
<dbReference type="InterPro" id="IPR050951">
    <property type="entry name" value="Retrovirus_Pol_polyprotein"/>
</dbReference>
<protein>
    <recommendedName>
        <fullName evidence="2">Integrase catalytic domain-containing protein</fullName>
    </recommendedName>
</protein>
<dbReference type="GO" id="GO:0015074">
    <property type="term" value="P:DNA integration"/>
    <property type="evidence" value="ECO:0007669"/>
    <property type="project" value="InterPro"/>
</dbReference>